<dbReference type="Pfam" id="PF04749">
    <property type="entry name" value="PLAC8"/>
    <property type="match status" value="1"/>
</dbReference>
<dbReference type="AlphaFoldDB" id="A0AAN8UKI4"/>
<reference evidence="1 2" key="1">
    <citation type="submission" date="2023-12" db="EMBL/GenBank/DDBJ databases">
        <title>A high-quality genome assembly for Dillenia turbinata (Dilleniales).</title>
        <authorList>
            <person name="Chanderbali A."/>
        </authorList>
    </citation>
    <scope>NUCLEOTIDE SEQUENCE [LARGE SCALE GENOMIC DNA]</scope>
    <source>
        <strain evidence="1">LSX21</strain>
        <tissue evidence="1">Leaf</tissue>
    </source>
</reference>
<dbReference type="NCBIfam" id="TIGR01571">
    <property type="entry name" value="A_thal_Cys_rich"/>
    <property type="match status" value="1"/>
</dbReference>
<keyword evidence="2" id="KW-1185">Reference proteome</keyword>
<dbReference type="PANTHER" id="PTHR15907">
    <property type="entry name" value="DUF614 FAMILY PROTEIN-RELATED"/>
    <property type="match status" value="1"/>
</dbReference>
<sequence>MLQSWHFIGCPCIISCSYRTKLHSKFNLIEASASNRIIHTFCDYYALCQEYRELHNRGSEPAIGRHRNMARFQNQQQMQVGMVPLTNQTMMGR</sequence>
<evidence type="ECO:0000313" key="2">
    <source>
        <dbReference type="Proteomes" id="UP001370490"/>
    </source>
</evidence>
<organism evidence="1 2">
    <name type="scientific">Dillenia turbinata</name>
    <dbReference type="NCBI Taxonomy" id="194707"/>
    <lineage>
        <taxon>Eukaryota</taxon>
        <taxon>Viridiplantae</taxon>
        <taxon>Streptophyta</taxon>
        <taxon>Embryophyta</taxon>
        <taxon>Tracheophyta</taxon>
        <taxon>Spermatophyta</taxon>
        <taxon>Magnoliopsida</taxon>
        <taxon>eudicotyledons</taxon>
        <taxon>Gunneridae</taxon>
        <taxon>Pentapetalae</taxon>
        <taxon>Dilleniales</taxon>
        <taxon>Dilleniaceae</taxon>
        <taxon>Dillenia</taxon>
    </lineage>
</organism>
<comment type="caution">
    <text evidence="1">The sequence shown here is derived from an EMBL/GenBank/DDBJ whole genome shotgun (WGS) entry which is preliminary data.</text>
</comment>
<name>A0AAN8UKI4_9MAGN</name>
<proteinExistence type="predicted"/>
<accession>A0AAN8UKI4</accession>
<dbReference type="InterPro" id="IPR006461">
    <property type="entry name" value="PLAC_motif_containing"/>
</dbReference>
<evidence type="ECO:0000313" key="1">
    <source>
        <dbReference type="EMBL" id="KAK6913491.1"/>
    </source>
</evidence>
<protein>
    <submittedName>
        <fullName evidence="1">Uncharacterized protein</fullName>
    </submittedName>
</protein>
<dbReference type="EMBL" id="JBAMMX010000027">
    <property type="protein sequence ID" value="KAK6913491.1"/>
    <property type="molecule type" value="Genomic_DNA"/>
</dbReference>
<gene>
    <name evidence="1" type="ORF">RJ641_023092</name>
</gene>
<dbReference type="Proteomes" id="UP001370490">
    <property type="component" value="Unassembled WGS sequence"/>
</dbReference>